<feature type="transmembrane region" description="Helical" evidence="1">
    <location>
        <begin position="18"/>
        <end position="38"/>
    </location>
</feature>
<dbReference type="Proteomes" id="UP000518300">
    <property type="component" value="Unassembled WGS sequence"/>
</dbReference>
<feature type="transmembrane region" description="Helical" evidence="1">
    <location>
        <begin position="93"/>
        <end position="114"/>
    </location>
</feature>
<feature type="transmembrane region" description="Helical" evidence="1">
    <location>
        <begin position="50"/>
        <end position="73"/>
    </location>
</feature>
<name>A0A848LQA2_9BACT</name>
<evidence type="ECO:0000313" key="2">
    <source>
        <dbReference type="EMBL" id="NMO19881.1"/>
    </source>
</evidence>
<proteinExistence type="predicted"/>
<comment type="caution">
    <text evidence="2">The sequence shown here is derived from an EMBL/GenBank/DDBJ whole genome shotgun (WGS) entry which is preliminary data.</text>
</comment>
<keyword evidence="1" id="KW-0812">Transmembrane</keyword>
<evidence type="ECO:0000313" key="3">
    <source>
        <dbReference type="Proteomes" id="UP000518300"/>
    </source>
</evidence>
<dbReference type="EMBL" id="JABBJJ010000211">
    <property type="protein sequence ID" value="NMO19881.1"/>
    <property type="molecule type" value="Genomic_DNA"/>
</dbReference>
<accession>A0A848LQA2</accession>
<gene>
    <name evidence="2" type="ORF">HG543_34230</name>
</gene>
<dbReference type="AlphaFoldDB" id="A0A848LQA2"/>
<sequence>MNFSLTHVDIDCGLGNPFIAVAVGLGALLFGAWMALVLRSRRSIPRKALYLGGILAGSVIGSWCLQALALMAMTLRSHGGHVLQVGCIESPPAFVGPVATLGCAVLLFAALSVWHRARRARAAFVE</sequence>
<organism evidence="2 3">
    <name type="scientific">Pyxidicoccus fallax</name>
    <dbReference type="NCBI Taxonomy" id="394095"/>
    <lineage>
        <taxon>Bacteria</taxon>
        <taxon>Pseudomonadati</taxon>
        <taxon>Myxococcota</taxon>
        <taxon>Myxococcia</taxon>
        <taxon>Myxococcales</taxon>
        <taxon>Cystobacterineae</taxon>
        <taxon>Myxococcaceae</taxon>
        <taxon>Pyxidicoccus</taxon>
    </lineage>
</organism>
<protein>
    <submittedName>
        <fullName evidence="2">Uncharacterized protein</fullName>
    </submittedName>
</protein>
<reference evidence="2 3" key="1">
    <citation type="submission" date="2020-04" db="EMBL/GenBank/DDBJ databases">
        <title>Draft genome of Pyxidicoccus fallax type strain.</title>
        <authorList>
            <person name="Whitworth D.E."/>
        </authorList>
    </citation>
    <scope>NUCLEOTIDE SEQUENCE [LARGE SCALE GENOMIC DNA]</scope>
    <source>
        <strain evidence="2 3">DSM 14698</strain>
    </source>
</reference>
<keyword evidence="1" id="KW-0472">Membrane</keyword>
<keyword evidence="1" id="KW-1133">Transmembrane helix</keyword>
<evidence type="ECO:0000256" key="1">
    <source>
        <dbReference type="SAM" id="Phobius"/>
    </source>
</evidence>
<dbReference type="RefSeq" id="WP_169349118.1">
    <property type="nucleotide sequence ID" value="NZ_JABBJJ010000211.1"/>
</dbReference>
<keyword evidence="3" id="KW-1185">Reference proteome</keyword>